<dbReference type="InterPro" id="IPR002646">
    <property type="entry name" value="PolA_pol_head_dom"/>
</dbReference>
<dbReference type="GO" id="GO:0042245">
    <property type="term" value="P:RNA repair"/>
    <property type="evidence" value="ECO:0007669"/>
    <property type="project" value="UniProtKB-KW"/>
</dbReference>
<dbReference type="SUPFAM" id="SSF81301">
    <property type="entry name" value="Nucleotidyltransferase"/>
    <property type="match status" value="1"/>
</dbReference>
<dbReference type="InterPro" id="IPR003607">
    <property type="entry name" value="HD/PDEase_dom"/>
</dbReference>
<dbReference type="NCBIfam" id="NF008137">
    <property type="entry name" value="PRK10885.1"/>
    <property type="match status" value="1"/>
</dbReference>
<dbReference type="InterPro" id="IPR050124">
    <property type="entry name" value="tRNA_CCA-adding_enzyme"/>
</dbReference>
<dbReference type="Gene3D" id="3.30.460.10">
    <property type="entry name" value="Beta Polymerase, domain 2"/>
    <property type="match status" value="1"/>
</dbReference>
<dbReference type="AlphaFoldDB" id="A0A3B0ZR01"/>
<reference evidence="15" key="1">
    <citation type="submission" date="2018-06" db="EMBL/GenBank/DDBJ databases">
        <authorList>
            <person name="Zhirakovskaya E."/>
        </authorList>
    </citation>
    <scope>NUCLEOTIDE SEQUENCE</scope>
</reference>
<keyword evidence="12" id="KW-0694">RNA-binding</keyword>
<dbReference type="PIRSF" id="PIRSF000813">
    <property type="entry name" value="CCA_bact"/>
    <property type="match status" value="1"/>
</dbReference>
<dbReference type="GO" id="GO:0003723">
    <property type="term" value="F:RNA binding"/>
    <property type="evidence" value="ECO:0007669"/>
    <property type="project" value="UniProtKB-KW"/>
</dbReference>
<evidence type="ECO:0000256" key="9">
    <source>
        <dbReference type="ARBA" id="ARBA00022801"/>
    </source>
</evidence>
<gene>
    <name evidence="15" type="ORF">MNBD_GAMMA20-491</name>
</gene>
<dbReference type="EMBL" id="UOFU01000044">
    <property type="protein sequence ID" value="VAW94121.1"/>
    <property type="molecule type" value="Genomic_DNA"/>
</dbReference>
<evidence type="ECO:0000256" key="2">
    <source>
        <dbReference type="ARBA" id="ARBA00022596"/>
    </source>
</evidence>
<keyword evidence="9" id="KW-0378">Hydrolase</keyword>
<proteinExistence type="inferred from homology"/>
<keyword evidence="8" id="KW-0692">RNA repair</keyword>
<evidence type="ECO:0000256" key="10">
    <source>
        <dbReference type="ARBA" id="ARBA00022840"/>
    </source>
</evidence>
<dbReference type="EC" id="2.7.7.72" evidence="15"/>
<dbReference type="Pfam" id="PF01743">
    <property type="entry name" value="PolyA_pol"/>
    <property type="match status" value="1"/>
</dbReference>
<evidence type="ECO:0000256" key="7">
    <source>
        <dbReference type="ARBA" id="ARBA00022741"/>
    </source>
</evidence>
<dbReference type="HAMAP" id="MF_01261">
    <property type="entry name" value="CCA_bact_type1"/>
    <property type="match status" value="1"/>
</dbReference>
<evidence type="ECO:0000256" key="6">
    <source>
        <dbReference type="ARBA" id="ARBA00022723"/>
    </source>
</evidence>
<keyword evidence="5 15" id="KW-0548">Nucleotidyltransferase</keyword>
<dbReference type="HAMAP" id="MF_01262">
    <property type="entry name" value="CCA_bact_type2"/>
    <property type="match status" value="1"/>
</dbReference>
<dbReference type="PROSITE" id="PS51831">
    <property type="entry name" value="HD"/>
    <property type="match status" value="1"/>
</dbReference>
<dbReference type="GO" id="GO:0004810">
    <property type="term" value="F:CCA tRNA nucleotidyltransferase activity"/>
    <property type="evidence" value="ECO:0007669"/>
    <property type="project" value="UniProtKB-EC"/>
</dbReference>
<keyword evidence="3 15" id="KW-0808">Transferase</keyword>
<keyword evidence="4" id="KW-0819">tRNA processing</keyword>
<dbReference type="GO" id="GO:0016787">
    <property type="term" value="F:hydrolase activity"/>
    <property type="evidence" value="ECO:0007669"/>
    <property type="project" value="UniProtKB-KW"/>
</dbReference>
<keyword evidence="10" id="KW-0067">ATP-binding</keyword>
<keyword evidence="6" id="KW-0479">Metal-binding</keyword>
<keyword evidence="2" id="KW-0533">Nickel</keyword>
<dbReference type="SMART" id="SM00471">
    <property type="entry name" value="HDc"/>
    <property type="match status" value="1"/>
</dbReference>
<evidence type="ECO:0000256" key="5">
    <source>
        <dbReference type="ARBA" id="ARBA00022695"/>
    </source>
</evidence>
<keyword evidence="7" id="KW-0547">Nucleotide-binding</keyword>
<dbReference type="GO" id="GO:0005524">
    <property type="term" value="F:ATP binding"/>
    <property type="evidence" value="ECO:0007669"/>
    <property type="project" value="UniProtKB-KW"/>
</dbReference>
<evidence type="ECO:0000256" key="1">
    <source>
        <dbReference type="ARBA" id="ARBA00001946"/>
    </source>
</evidence>
<dbReference type="PANTHER" id="PTHR47545">
    <property type="entry name" value="MULTIFUNCTIONAL CCA PROTEIN"/>
    <property type="match status" value="1"/>
</dbReference>
<dbReference type="Pfam" id="PF12627">
    <property type="entry name" value="PolyA_pol_RNAbd"/>
    <property type="match status" value="1"/>
</dbReference>
<organism evidence="15">
    <name type="scientific">hydrothermal vent metagenome</name>
    <dbReference type="NCBI Taxonomy" id="652676"/>
    <lineage>
        <taxon>unclassified sequences</taxon>
        <taxon>metagenomes</taxon>
        <taxon>ecological metagenomes</taxon>
    </lineage>
</organism>
<dbReference type="InterPro" id="IPR012006">
    <property type="entry name" value="CCA_bact"/>
</dbReference>
<dbReference type="Gene3D" id="1.10.3090.10">
    <property type="entry name" value="cca-adding enzyme, domain 2"/>
    <property type="match status" value="1"/>
</dbReference>
<dbReference type="SUPFAM" id="SSF81891">
    <property type="entry name" value="Poly A polymerase C-terminal region-like"/>
    <property type="match status" value="1"/>
</dbReference>
<dbReference type="InterPro" id="IPR043519">
    <property type="entry name" value="NT_sf"/>
</dbReference>
<accession>A0A3B0ZR01</accession>
<evidence type="ECO:0000256" key="3">
    <source>
        <dbReference type="ARBA" id="ARBA00022679"/>
    </source>
</evidence>
<dbReference type="PANTHER" id="PTHR47545:SF1">
    <property type="entry name" value="MULTIFUNCTIONAL CCA PROTEIN"/>
    <property type="match status" value="1"/>
</dbReference>
<evidence type="ECO:0000313" key="15">
    <source>
        <dbReference type="EMBL" id="VAW94121.1"/>
    </source>
</evidence>
<sequence>METFLVGGAVRDKLLGLTPKERDWVVVGATVEEMAARGYRLVGKDFPVFLHPESHEEYALARTERKTAPGYHGFSVHAAPDVTLEQDLLRRDLTVNAIAETPDGKLVDPFNGQRDLHDRILRHVSPAFVEDPVRILRVARFAARFTHLGFRIADETMQLMREMVKAGEIDALVAERVWAETERALRTDSPAHYFEVLRDCSALARLLPEVDRLFGVPQPEKHHPEIDTGVHTMLVLTQAARLSPEPTVRFAALVHDLGKGTTPKQEWPRHIAHETRGVPLVKALCKRLRIPNHFRDLALLVTEFHLHYHRAAELRPETLLKLLRRTDALRRAERFEQFILACEADSRGRWGLEDAHFAQPDILRRVRNAAAAVDSRELCEQGLAGKALGEALQVRQLEAIRAVQQATAG</sequence>
<comment type="cofactor">
    <cofactor evidence="1">
        <name>Mg(2+)</name>
        <dbReference type="ChEBI" id="CHEBI:18420"/>
    </cofactor>
</comment>
<evidence type="ECO:0000256" key="11">
    <source>
        <dbReference type="ARBA" id="ARBA00022842"/>
    </source>
</evidence>
<dbReference type="GO" id="GO:0046872">
    <property type="term" value="F:metal ion binding"/>
    <property type="evidence" value="ECO:0007669"/>
    <property type="project" value="UniProtKB-KW"/>
</dbReference>
<evidence type="ECO:0000256" key="12">
    <source>
        <dbReference type="ARBA" id="ARBA00022884"/>
    </source>
</evidence>
<dbReference type="FunFam" id="1.10.3090.10:FF:000001">
    <property type="entry name" value="Multifunctional CCA protein"/>
    <property type="match status" value="1"/>
</dbReference>
<keyword evidence="13" id="KW-0511">Multifunctional enzyme</keyword>
<dbReference type="Pfam" id="PF01966">
    <property type="entry name" value="HD"/>
    <property type="match status" value="1"/>
</dbReference>
<dbReference type="CDD" id="cd05398">
    <property type="entry name" value="NT_ClassII-CCAase"/>
    <property type="match status" value="1"/>
</dbReference>
<evidence type="ECO:0000256" key="4">
    <source>
        <dbReference type="ARBA" id="ARBA00022694"/>
    </source>
</evidence>
<protein>
    <submittedName>
        <fullName evidence="15">CCA tRNA nucleotidyltransferase</fullName>
        <ecNumber evidence="15">2.7.7.72</ecNumber>
    </submittedName>
</protein>
<evidence type="ECO:0000256" key="13">
    <source>
        <dbReference type="ARBA" id="ARBA00023268"/>
    </source>
</evidence>
<dbReference type="CDD" id="cd00077">
    <property type="entry name" value="HDc"/>
    <property type="match status" value="1"/>
</dbReference>
<keyword evidence="11" id="KW-0460">Magnesium</keyword>
<dbReference type="GO" id="GO:0001680">
    <property type="term" value="P:tRNA 3'-terminal CCA addition"/>
    <property type="evidence" value="ECO:0007669"/>
    <property type="project" value="InterPro"/>
</dbReference>
<dbReference type="InterPro" id="IPR032828">
    <property type="entry name" value="PolyA_RNA-bd"/>
</dbReference>
<feature type="domain" description="HD" evidence="14">
    <location>
        <begin position="228"/>
        <end position="329"/>
    </location>
</feature>
<name>A0A3B0ZR01_9ZZZZ</name>
<evidence type="ECO:0000256" key="8">
    <source>
        <dbReference type="ARBA" id="ARBA00022800"/>
    </source>
</evidence>
<evidence type="ECO:0000259" key="14">
    <source>
        <dbReference type="PROSITE" id="PS51831"/>
    </source>
</evidence>
<dbReference type="InterPro" id="IPR006674">
    <property type="entry name" value="HD_domain"/>
</dbReference>